<organism evidence="1 2">
    <name type="scientific">Plebeiibacterium sediminum</name>
    <dbReference type="NCBI Taxonomy" id="2992112"/>
    <lineage>
        <taxon>Bacteria</taxon>
        <taxon>Pseudomonadati</taxon>
        <taxon>Bacteroidota</taxon>
        <taxon>Bacteroidia</taxon>
        <taxon>Marinilabiliales</taxon>
        <taxon>Marinilabiliaceae</taxon>
        <taxon>Plebeiibacterium</taxon>
    </lineage>
</organism>
<protein>
    <recommendedName>
        <fullName evidence="3">DUF5017 domain-containing protein</fullName>
    </recommendedName>
</protein>
<sequence>MKKILNIYILIAIIFASCDPMEDIYDKVEDEQPLTNVQQLEYTLTDDDYEAMGSSYGNFSNSMPAAENLPAFLAEKYATLDESSSINITYNFYQGSLSYLNTLANSDQYELSSSDYNSFGTEYGEPGYYDNFAWNMPADDYLPDFLLALYPDAEDGQLALITYEYYDNGSSIVSEFYAFDGTAWSASEGGLPEGVVLYSLTADDYDSMGEDSGLPGRYNNFSSSAEPEDYLPTFLEINNPYAQEGDMIAVLYKYYSGSTSTRGKQYTYTNGVWEEYQSTIEKTDQYILTASGWIFDPTVQYEMVAADYQIIVDYVKNSIGEEYLDSYGTAEDYFGASAYYNEFRINEGYYEASEFSSWQEAVSESIQTGLLPSIFPEAVAQVEGVDVFYIVSFEAYAGSMVTHTMTFQCTKSGPNPTFVYVEDSETIK</sequence>
<dbReference type="AlphaFoldDB" id="A0AAE3M5R3"/>
<dbReference type="Proteomes" id="UP001209229">
    <property type="component" value="Unassembled WGS sequence"/>
</dbReference>
<accession>A0AAE3M5R3</accession>
<name>A0AAE3M5R3_9BACT</name>
<gene>
    <name evidence="1" type="ORF">OM075_14000</name>
</gene>
<dbReference type="PROSITE" id="PS51257">
    <property type="entry name" value="PROKAR_LIPOPROTEIN"/>
    <property type="match status" value="1"/>
</dbReference>
<evidence type="ECO:0008006" key="3">
    <source>
        <dbReference type="Google" id="ProtNLM"/>
    </source>
</evidence>
<evidence type="ECO:0000313" key="1">
    <source>
        <dbReference type="EMBL" id="MCW3787583.1"/>
    </source>
</evidence>
<dbReference type="RefSeq" id="WP_301191149.1">
    <property type="nucleotide sequence ID" value="NZ_JAPDPJ010000032.1"/>
</dbReference>
<keyword evidence="2" id="KW-1185">Reference proteome</keyword>
<evidence type="ECO:0000313" key="2">
    <source>
        <dbReference type="Proteomes" id="UP001209229"/>
    </source>
</evidence>
<reference evidence="1" key="1">
    <citation type="submission" date="2022-10" db="EMBL/GenBank/DDBJ databases">
        <authorList>
            <person name="Yu W.X."/>
        </authorList>
    </citation>
    <scope>NUCLEOTIDE SEQUENCE</scope>
    <source>
        <strain evidence="1">AAT</strain>
    </source>
</reference>
<dbReference type="EMBL" id="JAPDPJ010000032">
    <property type="protein sequence ID" value="MCW3787583.1"/>
    <property type="molecule type" value="Genomic_DNA"/>
</dbReference>
<proteinExistence type="predicted"/>
<comment type="caution">
    <text evidence="1">The sequence shown here is derived from an EMBL/GenBank/DDBJ whole genome shotgun (WGS) entry which is preliminary data.</text>
</comment>